<dbReference type="InterPro" id="IPR046348">
    <property type="entry name" value="SIS_dom_sf"/>
</dbReference>
<dbReference type="Proteomes" id="UP001143400">
    <property type="component" value="Unassembled WGS sequence"/>
</dbReference>
<dbReference type="InterPro" id="IPR001347">
    <property type="entry name" value="SIS_dom"/>
</dbReference>
<dbReference type="Pfam" id="PF01380">
    <property type="entry name" value="SIS"/>
    <property type="match status" value="1"/>
</dbReference>
<dbReference type="GO" id="GO:0003677">
    <property type="term" value="F:DNA binding"/>
    <property type="evidence" value="ECO:0007669"/>
    <property type="project" value="UniProtKB-KW"/>
</dbReference>
<keyword evidence="4" id="KW-1185">Reference proteome</keyword>
<dbReference type="SUPFAM" id="SSF46689">
    <property type="entry name" value="Homeodomain-like"/>
    <property type="match status" value="1"/>
</dbReference>
<dbReference type="Gene3D" id="1.10.10.10">
    <property type="entry name" value="Winged helix-like DNA-binding domain superfamily/Winged helix DNA-binding domain"/>
    <property type="match status" value="1"/>
</dbReference>
<dbReference type="EMBL" id="BSFF01000002">
    <property type="protein sequence ID" value="GLK55455.1"/>
    <property type="molecule type" value="Genomic_DNA"/>
</dbReference>
<dbReference type="PANTHER" id="PTHR30514:SF18">
    <property type="entry name" value="RPIR-FAMILY TRANSCRIPTIONAL REGULATOR"/>
    <property type="match status" value="1"/>
</dbReference>
<dbReference type="InterPro" id="IPR036388">
    <property type="entry name" value="WH-like_DNA-bd_sf"/>
</dbReference>
<keyword evidence="3" id="KW-0238">DNA-binding</keyword>
<feature type="domain" description="HTH rpiR-type" evidence="1">
    <location>
        <begin position="5"/>
        <end position="81"/>
    </location>
</feature>
<reference evidence="2" key="3">
    <citation type="submission" date="2023-01" db="EMBL/GenBank/DDBJ databases">
        <authorList>
            <person name="Sun Q."/>
            <person name="Evtushenko L."/>
        </authorList>
    </citation>
    <scope>NUCLEOTIDE SEQUENCE</scope>
    <source>
        <strain evidence="2">VKM B-1606</strain>
    </source>
</reference>
<accession>A0A9W6IUL2</accession>
<evidence type="ECO:0000259" key="1">
    <source>
        <dbReference type="PROSITE" id="PS51071"/>
    </source>
</evidence>
<evidence type="ECO:0000313" key="2">
    <source>
        <dbReference type="EMBL" id="GLK55455.1"/>
    </source>
</evidence>
<dbReference type="Proteomes" id="UP000758856">
    <property type="component" value="Unassembled WGS sequence"/>
</dbReference>
<dbReference type="InterPro" id="IPR000281">
    <property type="entry name" value="HTH_RpiR"/>
</dbReference>
<reference evidence="3 4" key="2">
    <citation type="submission" date="2021-01" db="EMBL/GenBank/DDBJ databases">
        <title>Genomic Encyclopedia of Type Strains, Phase IV (KMG-IV): sequencing the most valuable type-strain genomes for metagenomic binning, comparative biology and taxonomic classification.</title>
        <authorList>
            <person name="Goeker M."/>
        </authorList>
    </citation>
    <scope>NUCLEOTIDE SEQUENCE [LARGE SCALE GENOMIC DNA]</scope>
    <source>
        <strain evidence="3 4">DSM 6130</strain>
    </source>
</reference>
<protein>
    <submittedName>
        <fullName evidence="3">DNA-binding MurR/RpiR family transcriptional regulator</fullName>
    </submittedName>
</protein>
<dbReference type="Pfam" id="PF01418">
    <property type="entry name" value="HTH_6"/>
    <property type="match status" value="1"/>
</dbReference>
<sequence length="280" mass="29836">MTSHPHLAALIRDRYADLSPAERKLADVLNEFPGEIAAYTASELAKVAGVSNAAVTRLARRLGLDGYEEMRRIAREERQAGSPLFLLARDEAGAPSLAARHREASLANVGGAFERLDEAALNAAAEALAAAPRVWIAGFRSGAAFATHLRWQLIQFRPDVHLLAGAGETLGETVASIGEDDVVAVFGLRRRAPALGPVVRAAREAGASVLLIADHGVGPDDELASWTFRCTTRSDGPLDNYVGVLALCHALAGAVIARLGAQGRRRLARIEHLHLSLEEL</sequence>
<dbReference type="RefSeq" id="WP_204948618.1">
    <property type="nucleotide sequence ID" value="NZ_BSFF01000002.1"/>
</dbReference>
<dbReference type="AlphaFoldDB" id="A0A9W6IUL2"/>
<dbReference type="GO" id="GO:1901135">
    <property type="term" value="P:carbohydrate derivative metabolic process"/>
    <property type="evidence" value="ECO:0007669"/>
    <property type="project" value="InterPro"/>
</dbReference>
<dbReference type="GO" id="GO:0003700">
    <property type="term" value="F:DNA-binding transcription factor activity"/>
    <property type="evidence" value="ECO:0007669"/>
    <property type="project" value="InterPro"/>
</dbReference>
<dbReference type="GO" id="GO:0097367">
    <property type="term" value="F:carbohydrate derivative binding"/>
    <property type="evidence" value="ECO:0007669"/>
    <property type="project" value="InterPro"/>
</dbReference>
<dbReference type="PANTHER" id="PTHR30514">
    <property type="entry name" value="GLUCOKINASE"/>
    <property type="match status" value="1"/>
</dbReference>
<organism evidence="2 5">
    <name type="scientific">Methylopila capsulata</name>
    <dbReference type="NCBI Taxonomy" id="61654"/>
    <lineage>
        <taxon>Bacteria</taxon>
        <taxon>Pseudomonadati</taxon>
        <taxon>Pseudomonadota</taxon>
        <taxon>Alphaproteobacteria</taxon>
        <taxon>Hyphomicrobiales</taxon>
        <taxon>Methylopilaceae</taxon>
        <taxon>Methylopila</taxon>
    </lineage>
</organism>
<proteinExistence type="predicted"/>
<reference evidence="2" key="1">
    <citation type="journal article" date="2014" name="Int. J. Syst. Evol. Microbiol.">
        <title>Complete genome sequence of Corynebacterium casei LMG S-19264T (=DSM 44701T), isolated from a smear-ripened cheese.</title>
        <authorList>
            <consortium name="US DOE Joint Genome Institute (JGI-PGF)"/>
            <person name="Walter F."/>
            <person name="Albersmeier A."/>
            <person name="Kalinowski J."/>
            <person name="Ruckert C."/>
        </authorList>
    </citation>
    <scope>NUCLEOTIDE SEQUENCE</scope>
    <source>
        <strain evidence="2">VKM B-1606</strain>
    </source>
</reference>
<dbReference type="Gene3D" id="3.40.50.10490">
    <property type="entry name" value="Glucose-6-phosphate isomerase like protein, domain 1"/>
    <property type="match status" value="1"/>
</dbReference>
<dbReference type="InterPro" id="IPR009057">
    <property type="entry name" value="Homeodomain-like_sf"/>
</dbReference>
<evidence type="ECO:0000313" key="5">
    <source>
        <dbReference type="Proteomes" id="UP001143400"/>
    </source>
</evidence>
<dbReference type="EMBL" id="JAFBCY010000001">
    <property type="protein sequence ID" value="MBM7850163.1"/>
    <property type="molecule type" value="Genomic_DNA"/>
</dbReference>
<comment type="caution">
    <text evidence="2">The sequence shown here is derived from an EMBL/GenBank/DDBJ whole genome shotgun (WGS) entry which is preliminary data.</text>
</comment>
<dbReference type="InterPro" id="IPR047640">
    <property type="entry name" value="RpiR-like"/>
</dbReference>
<evidence type="ECO:0000313" key="4">
    <source>
        <dbReference type="Proteomes" id="UP000758856"/>
    </source>
</evidence>
<gene>
    <name evidence="2" type="ORF">GCM10008170_14740</name>
    <name evidence="3" type="ORF">JOD31_000375</name>
</gene>
<dbReference type="PROSITE" id="PS51071">
    <property type="entry name" value="HTH_RPIR"/>
    <property type="match status" value="1"/>
</dbReference>
<dbReference type="SUPFAM" id="SSF53697">
    <property type="entry name" value="SIS domain"/>
    <property type="match status" value="1"/>
</dbReference>
<evidence type="ECO:0000313" key="3">
    <source>
        <dbReference type="EMBL" id="MBM7850163.1"/>
    </source>
</evidence>
<name>A0A9W6IUL2_9HYPH</name>